<name>A0A9P7GND3_9AGAR</name>
<dbReference type="EMBL" id="JABCKI010000551">
    <property type="protein sequence ID" value="KAG5650112.1"/>
    <property type="molecule type" value="Genomic_DNA"/>
</dbReference>
<evidence type="ECO:0000313" key="3">
    <source>
        <dbReference type="Proteomes" id="UP000717328"/>
    </source>
</evidence>
<feature type="compositionally biased region" description="Polar residues" evidence="1">
    <location>
        <begin position="21"/>
        <end position="31"/>
    </location>
</feature>
<organism evidence="2 3">
    <name type="scientific">Sphagnurus paluster</name>
    <dbReference type="NCBI Taxonomy" id="117069"/>
    <lineage>
        <taxon>Eukaryota</taxon>
        <taxon>Fungi</taxon>
        <taxon>Dikarya</taxon>
        <taxon>Basidiomycota</taxon>
        <taxon>Agaricomycotina</taxon>
        <taxon>Agaricomycetes</taxon>
        <taxon>Agaricomycetidae</taxon>
        <taxon>Agaricales</taxon>
        <taxon>Tricholomatineae</taxon>
        <taxon>Lyophyllaceae</taxon>
        <taxon>Sphagnurus</taxon>
    </lineage>
</organism>
<proteinExistence type="predicted"/>
<evidence type="ECO:0000313" key="2">
    <source>
        <dbReference type="EMBL" id="KAG5650112.1"/>
    </source>
</evidence>
<reference evidence="2" key="1">
    <citation type="submission" date="2021-02" db="EMBL/GenBank/DDBJ databases">
        <authorList>
            <person name="Nieuwenhuis M."/>
            <person name="Van De Peppel L.J.J."/>
        </authorList>
    </citation>
    <scope>NUCLEOTIDE SEQUENCE</scope>
    <source>
        <strain evidence="2">D49</strain>
    </source>
</reference>
<keyword evidence="3" id="KW-1185">Reference proteome</keyword>
<feature type="compositionally biased region" description="Basic and acidic residues" evidence="1">
    <location>
        <begin position="42"/>
        <end position="51"/>
    </location>
</feature>
<gene>
    <name evidence="2" type="ORF">H0H81_000710</name>
</gene>
<evidence type="ECO:0000256" key="1">
    <source>
        <dbReference type="SAM" id="MobiDB-lite"/>
    </source>
</evidence>
<feature type="region of interest" description="Disordered" evidence="1">
    <location>
        <begin position="136"/>
        <end position="181"/>
    </location>
</feature>
<comment type="caution">
    <text evidence="2">The sequence shown here is derived from an EMBL/GenBank/DDBJ whole genome shotgun (WGS) entry which is preliminary data.</text>
</comment>
<accession>A0A9P7GND3</accession>
<dbReference type="AlphaFoldDB" id="A0A9P7GND3"/>
<sequence>MGNGKRKAPSPAESTRLAPSRLTTPVHQASSRCDMPNQGDIAHQHTQDHLASDSSSELEYQEEDQWIPPTLTTAKSQELTQAYSLLRASPVFKDLSLYHVLRLGLEELVTNYPAPLVPLLKENPVVKKLTTKAAPRLLHEATPPPLAASTPRAKPAPVRNPPATRASKHTPPPPPSQPAPKLTYAAALGSKAPCPRKAHPPTKLVAPASTKWVVIPTDKSLLRDPAKRPSPLHVVSAINHELSACADEYIRGVHIANLGDSHILAATWTVGCNILLTATKTRDHHGLANPAYSTIVANALATIPAFSSQGTTVDPSANRPIELTSVYQTLDDLGIFKGVELIKNGPAPSDALSWARDPKTFNAESRPCAVTVWFYNNDGWETGSLLKKAFYLLGRRCRFNK</sequence>
<reference evidence="2" key="2">
    <citation type="submission" date="2021-10" db="EMBL/GenBank/DDBJ databases">
        <title>Phylogenomics reveals ancestral predisposition of the termite-cultivated fungus Termitomyces towards a domesticated lifestyle.</title>
        <authorList>
            <person name="Auxier B."/>
            <person name="Grum-Grzhimaylo A."/>
            <person name="Cardenas M.E."/>
            <person name="Lodge J.D."/>
            <person name="Laessoe T."/>
            <person name="Pedersen O."/>
            <person name="Smith M.E."/>
            <person name="Kuyper T.W."/>
            <person name="Franco-Molano E.A."/>
            <person name="Baroni T.J."/>
            <person name="Aanen D.K."/>
        </authorList>
    </citation>
    <scope>NUCLEOTIDE SEQUENCE</scope>
    <source>
        <strain evidence="2">D49</strain>
    </source>
</reference>
<feature type="region of interest" description="Disordered" evidence="1">
    <location>
        <begin position="1"/>
        <end position="63"/>
    </location>
</feature>
<protein>
    <submittedName>
        <fullName evidence="2">Uncharacterized protein</fullName>
    </submittedName>
</protein>
<dbReference type="Proteomes" id="UP000717328">
    <property type="component" value="Unassembled WGS sequence"/>
</dbReference>